<dbReference type="Proteomes" id="UP000191901">
    <property type="component" value="Chromosome"/>
</dbReference>
<dbReference type="STRING" id="1641165.XM38_11085"/>
<organism evidence="1 2">
    <name type="scientific">Halomicronema hongdechloris C2206</name>
    <dbReference type="NCBI Taxonomy" id="1641165"/>
    <lineage>
        <taxon>Bacteria</taxon>
        <taxon>Bacillati</taxon>
        <taxon>Cyanobacteriota</taxon>
        <taxon>Cyanophyceae</taxon>
        <taxon>Nodosilineales</taxon>
        <taxon>Nodosilineaceae</taxon>
        <taxon>Halomicronema</taxon>
    </lineage>
</organism>
<keyword evidence="2" id="KW-1185">Reference proteome</keyword>
<reference evidence="1 2" key="1">
    <citation type="journal article" date="2016" name="Biochim. Biophys. Acta">
        <title>Characterization of red-shifted phycobilisomes isolated from the chlorophyll f-containing cyanobacterium Halomicronema hongdechloris.</title>
        <authorList>
            <person name="Li Y."/>
            <person name="Lin Y."/>
            <person name="Garvey C.J."/>
            <person name="Birch D."/>
            <person name="Corkery R.W."/>
            <person name="Loughlin P.C."/>
            <person name="Scheer H."/>
            <person name="Willows R.D."/>
            <person name="Chen M."/>
        </authorList>
    </citation>
    <scope>NUCLEOTIDE SEQUENCE [LARGE SCALE GENOMIC DNA]</scope>
    <source>
        <strain evidence="1 2">C2206</strain>
    </source>
</reference>
<dbReference type="RefSeq" id="WP_080808965.1">
    <property type="nucleotide sequence ID" value="NZ_CP021983.2"/>
</dbReference>
<sequence>MNIDSREFSQQAYKALHDLRGHLHDLAAEVIKKEKEERRLPNARPSEKEVNERTKSYCEKSSSLVQGLSTYIAAWGLHRLTGDAKKFSIGMASDTKYKGKVYGLFLERLKYLSKEEFVIWSHGYDASDEKTLVNMELRKYTALNRLAMQLAKEWGFWATAILGEAKE</sequence>
<name>A0A1Z3HHL4_9CYAN</name>
<dbReference type="AlphaFoldDB" id="A0A1Z3HHL4"/>
<accession>A0A1Z3HHL4</accession>
<evidence type="ECO:0008006" key="3">
    <source>
        <dbReference type="Google" id="ProtNLM"/>
    </source>
</evidence>
<dbReference type="EMBL" id="CP021983">
    <property type="protein sequence ID" value="ASC69775.1"/>
    <property type="molecule type" value="Genomic_DNA"/>
</dbReference>
<gene>
    <name evidence="1" type="ORF">XM38_007040</name>
</gene>
<evidence type="ECO:0000313" key="2">
    <source>
        <dbReference type="Proteomes" id="UP000191901"/>
    </source>
</evidence>
<protein>
    <recommendedName>
        <fullName evidence="3">CRISPR type III-B/RAMP module-associated protein Cmr5</fullName>
    </recommendedName>
</protein>
<dbReference type="KEGG" id="hhg:XM38_007040"/>
<proteinExistence type="predicted"/>
<evidence type="ECO:0000313" key="1">
    <source>
        <dbReference type="EMBL" id="ASC69775.1"/>
    </source>
</evidence>